<dbReference type="EMBL" id="AQPX01000008">
    <property type="protein sequence ID" value="EON73854.1"/>
    <property type="molecule type" value="Genomic_DNA"/>
</dbReference>
<dbReference type="HOGENOM" id="CLU_1494537_0_0_9"/>
<evidence type="ECO:0000313" key="1">
    <source>
        <dbReference type="EMBL" id="EON73854.1"/>
    </source>
</evidence>
<reference evidence="1 2" key="1">
    <citation type="submission" date="2013-04" db="EMBL/GenBank/DDBJ databases">
        <title>Draft genome of the heavy metal tolerant bacterium Lysinibacillus sphaericus strain OT4b.31.</title>
        <authorList>
            <person name="Pena-Montenegro T.D."/>
            <person name="Dussan J."/>
        </authorList>
    </citation>
    <scope>NUCLEOTIDE SEQUENCE [LARGE SCALE GENOMIC DNA]</scope>
    <source>
        <strain evidence="1 2">OT4b.31</strain>
    </source>
</reference>
<comment type="caution">
    <text evidence="1">The sequence shown here is derived from an EMBL/GenBank/DDBJ whole genome shotgun (WGS) entry which is preliminary data.</text>
</comment>
<dbReference type="RefSeq" id="WP_010857823.1">
    <property type="nucleotide sequence ID" value="NZ_KB933398.1"/>
</dbReference>
<dbReference type="Proteomes" id="UP000013911">
    <property type="component" value="Unassembled WGS sequence"/>
</dbReference>
<dbReference type="AlphaFoldDB" id="R7ZII9"/>
<gene>
    <name evidence="1" type="ORF">H131_04294</name>
</gene>
<organism evidence="1 2">
    <name type="scientific">Lysinibacillus sphaericus OT4b.31</name>
    <dbReference type="NCBI Taxonomy" id="1285586"/>
    <lineage>
        <taxon>Bacteria</taxon>
        <taxon>Bacillati</taxon>
        <taxon>Bacillota</taxon>
        <taxon>Bacilli</taxon>
        <taxon>Bacillales</taxon>
        <taxon>Bacillaceae</taxon>
        <taxon>Lysinibacillus</taxon>
    </lineage>
</organism>
<proteinExistence type="predicted"/>
<evidence type="ECO:0000313" key="2">
    <source>
        <dbReference type="Proteomes" id="UP000013911"/>
    </source>
</evidence>
<dbReference type="PATRIC" id="fig|1285586.5.peg.870"/>
<name>R7ZII9_LYSSH</name>
<accession>R7ZII9</accession>
<protein>
    <submittedName>
        <fullName evidence="1">Uncharacterized protein</fullName>
    </submittedName>
</protein>
<dbReference type="OrthoDB" id="3010239at2"/>
<sequence length="180" mass="20492">MQIYKLFSKNQNLKDISKVVGGAPVIFGKSSESFGVKVDPENYREFINGISKHLKNAKIKQHIMTDFKFIELINRMETLNICVKDVNFYDAEQLQEEEIVKELKSALWKENNNGIKELIHEAVEAGMKIQSIIVFLDQGNQSQERIGIFSNGTITIENSSTLKRESLRIIDFLVKGPTAI</sequence>